<comment type="function">
    <text evidence="2">Hydrolyzes RNA 2',3'-cyclic phosphodiester to an RNA 2'-phosphomonoester.</text>
</comment>
<evidence type="ECO:0000313" key="3">
    <source>
        <dbReference type="EMBL" id="SPF77957.1"/>
    </source>
</evidence>
<keyword evidence="4" id="KW-1185">Reference proteome</keyword>
<comment type="catalytic activity">
    <reaction evidence="2">
        <text>a 3'-end 2',3'-cyclophospho-ribonucleotide-RNA + H2O = a 3'-end 2'-phospho-ribonucleotide-RNA + H(+)</text>
        <dbReference type="Rhea" id="RHEA:11828"/>
        <dbReference type="Rhea" id="RHEA-COMP:10464"/>
        <dbReference type="Rhea" id="RHEA-COMP:17353"/>
        <dbReference type="ChEBI" id="CHEBI:15377"/>
        <dbReference type="ChEBI" id="CHEBI:15378"/>
        <dbReference type="ChEBI" id="CHEBI:83064"/>
        <dbReference type="ChEBI" id="CHEBI:173113"/>
        <dbReference type="EC" id="3.1.4.58"/>
    </reaction>
</comment>
<dbReference type="InterPro" id="IPR004175">
    <property type="entry name" value="RNA_CPDase"/>
</dbReference>
<dbReference type="AlphaFoldDB" id="A0A2R8APY5"/>
<dbReference type="NCBIfam" id="TIGR02258">
    <property type="entry name" value="2_5_ligase"/>
    <property type="match status" value="1"/>
</dbReference>
<feature type="active site" description="Proton acceptor" evidence="2">
    <location>
        <position position="122"/>
    </location>
</feature>
<protein>
    <recommendedName>
        <fullName evidence="2">RNA 2',3'-cyclic phosphodiesterase</fullName>
        <shortName evidence="2">RNA 2',3'-CPDase</shortName>
        <ecNumber evidence="2">3.1.4.58</ecNumber>
    </recommendedName>
</protein>
<dbReference type="EMBL" id="OMOJ01000001">
    <property type="protein sequence ID" value="SPF77957.1"/>
    <property type="molecule type" value="Genomic_DNA"/>
</dbReference>
<dbReference type="GO" id="GO:0008664">
    <property type="term" value="F:RNA 2',3'-cyclic 3'-phosphodiesterase activity"/>
    <property type="evidence" value="ECO:0007669"/>
    <property type="project" value="UniProtKB-EC"/>
</dbReference>
<feature type="active site" description="Proton donor" evidence="2">
    <location>
        <position position="39"/>
    </location>
</feature>
<feature type="short sequence motif" description="HXTX 1" evidence="2">
    <location>
        <begin position="39"/>
        <end position="42"/>
    </location>
</feature>
<organism evidence="3 4">
    <name type="scientific">Pseudoprimorskyibacter insulae</name>
    <dbReference type="NCBI Taxonomy" id="1695997"/>
    <lineage>
        <taxon>Bacteria</taxon>
        <taxon>Pseudomonadati</taxon>
        <taxon>Pseudomonadota</taxon>
        <taxon>Alphaproteobacteria</taxon>
        <taxon>Rhodobacterales</taxon>
        <taxon>Paracoccaceae</taxon>
        <taxon>Pseudoprimorskyibacter</taxon>
    </lineage>
</organism>
<evidence type="ECO:0000256" key="1">
    <source>
        <dbReference type="ARBA" id="ARBA00022801"/>
    </source>
</evidence>
<dbReference type="SUPFAM" id="SSF55144">
    <property type="entry name" value="LigT-like"/>
    <property type="match status" value="1"/>
</dbReference>
<dbReference type="Gene3D" id="3.90.1140.10">
    <property type="entry name" value="Cyclic phosphodiesterase"/>
    <property type="match status" value="1"/>
</dbReference>
<reference evidence="4" key="1">
    <citation type="submission" date="2018-03" db="EMBL/GenBank/DDBJ databases">
        <authorList>
            <person name="Rodrigo-Torres L."/>
            <person name="Arahal R. D."/>
            <person name="Lucena T."/>
        </authorList>
    </citation>
    <scope>NUCLEOTIDE SEQUENCE [LARGE SCALE GENOMIC DNA]</scope>
    <source>
        <strain evidence="4">CECT 8871</strain>
    </source>
</reference>
<accession>A0A2R8APY5</accession>
<proteinExistence type="inferred from homology"/>
<feature type="short sequence motif" description="HXTX 2" evidence="2">
    <location>
        <begin position="122"/>
        <end position="125"/>
    </location>
</feature>
<dbReference type="OrthoDB" id="9793819at2"/>
<gene>
    <name evidence="3" type="ORF">PRI8871_00545</name>
</gene>
<keyword evidence="1 2" id="KW-0378">Hydrolase</keyword>
<sequence>MIRSFIALALPTPIREQAKALQTKAAGLGIRCVPPENLHLTLAFLGDQPQTALEDLHPGLDAISLPPVPLQSAGVVPFSAKHQTAIALTIKDTPELSALHKAVARAVRHSGIRLERRKFRPHVTIARMASSQMASSAAQTLLAGTPPQPIAPERTDSFALYESELTPQGARYTPLADYSLR</sequence>
<dbReference type="PANTHER" id="PTHR35561">
    <property type="entry name" value="RNA 2',3'-CYCLIC PHOSPHODIESTERASE"/>
    <property type="match status" value="1"/>
</dbReference>
<dbReference type="HAMAP" id="MF_01940">
    <property type="entry name" value="RNA_CPDase"/>
    <property type="match status" value="1"/>
</dbReference>
<dbReference type="GO" id="GO:0004113">
    <property type="term" value="F:2',3'-cyclic-nucleotide 3'-phosphodiesterase activity"/>
    <property type="evidence" value="ECO:0007669"/>
    <property type="project" value="InterPro"/>
</dbReference>
<dbReference type="Pfam" id="PF13563">
    <property type="entry name" value="2_5_RNA_ligase2"/>
    <property type="match status" value="1"/>
</dbReference>
<dbReference type="RefSeq" id="WP_108884637.1">
    <property type="nucleotide sequence ID" value="NZ_OMOJ01000001.1"/>
</dbReference>
<name>A0A2R8APY5_9RHOB</name>
<dbReference type="InterPro" id="IPR009097">
    <property type="entry name" value="Cyclic_Pdiesterase"/>
</dbReference>
<dbReference type="PANTHER" id="PTHR35561:SF1">
    <property type="entry name" value="RNA 2',3'-CYCLIC PHOSPHODIESTERASE"/>
    <property type="match status" value="1"/>
</dbReference>
<dbReference type="Proteomes" id="UP000244904">
    <property type="component" value="Unassembled WGS sequence"/>
</dbReference>
<evidence type="ECO:0000256" key="2">
    <source>
        <dbReference type="HAMAP-Rule" id="MF_01940"/>
    </source>
</evidence>
<dbReference type="EC" id="3.1.4.58" evidence="2"/>
<comment type="similarity">
    <text evidence="2">Belongs to the 2H phosphoesterase superfamily. ThpR family.</text>
</comment>
<evidence type="ECO:0000313" key="4">
    <source>
        <dbReference type="Proteomes" id="UP000244904"/>
    </source>
</evidence>